<dbReference type="PANTHER" id="PTHR10628:SF30">
    <property type="entry name" value="EXO-ALPHA-SIALIDASE"/>
    <property type="match status" value="1"/>
</dbReference>
<evidence type="ECO:0000256" key="3">
    <source>
        <dbReference type="ARBA" id="ARBA00012733"/>
    </source>
</evidence>
<dbReference type="GO" id="GO:0009313">
    <property type="term" value="P:oligosaccharide catabolic process"/>
    <property type="evidence" value="ECO:0007669"/>
    <property type="project" value="TreeGrafter"/>
</dbReference>
<protein>
    <recommendedName>
        <fullName evidence="3">exo-alpha-sialidase</fullName>
        <ecNumber evidence="3">3.2.1.18</ecNumber>
    </recommendedName>
</protein>
<reference evidence="5 6" key="1">
    <citation type="journal article" date="2013" name="BMC Genomics">
        <title>ContigScape: a Cytoscape plugin facilitating microbial genome gap closing.</title>
        <authorList>
            <person name="Tang B."/>
            <person name="Wang Q."/>
            <person name="Yang M."/>
            <person name="Xie F."/>
            <person name="Zhu Y."/>
            <person name="Zhuo Y."/>
            <person name="Wang S."/>
            <person name="Gao H."/>
            <person name="Ding X."/>
            <person name="Zhang L."/>
            <person name="Zhao G."/>
            <person name="Zheng H."/>
        </authorList>
    </citation>
    <scope>NUCLEOTIDE SEQUENCE [LARGE SCALE GENOMIC DNA]</scope>
    <source>
        <strain evidence="5 6">HCCB10007</strain>
    </source>
</reference>
<dbReference type="AlphaFoldDB" id="R4TAG4"/>
<dbReference type="EMBL" id="CP003410">
    <property type="protein sequence ID" value="AGM07852.1"/>
    <property type="molecule type" value="Genomic_DNA"/>
</dbReference>
<dbReference type="SUPFAM" id="SSF50939">
    <property type="entry name" value="Sialidases"/>
    <property type="match status" value="1"/>
</dbReference>
<dbReference type="InterPro" id="IPR036278">
    <property type="entry name" value="Sialidase_sf"/>
</dbReference>
<dbReference type="GO" id="GO:0006689">
    <property type="term" value="P:ganglioside catabolic process"/>
    <property type="evidence" value="ECO:0007669"/>
    <property type="project" value="TreeGrafter"/>
</dbReference>
<sequence>MPRHPETIQDGANPLKISRVAQGLFAALVAIAAVGAFPATSFAATAAVGNTVVYKQKTEGYDCFRIPAIVKANNGELLAFAEGRNGGAGFCNDRGDIDLVVKRSADNGKTWSAPKIVIEGFGDTKGNPTPIVIPSTGRIVLLSVMECVKNPDCNRIPRVSISDDHGKTWTAPKVLTTQLGFATAPGWLATGPSHGIVLTRGAHAGRIVAGMSYTIDGKNSGALVYSDDQGVTWKRGATDTPATTAGLNPQEISVTELLDGRVYAAARNQANNDDKCLSGGAKNRAYAISSDGGASFSTKFTFEEDLITPVVQASTARMTATDKAGKYNRILFAAPSVCDRRKELVVRSSFDEGANWQGNSAGTLVWSGDAAYSDMVQLSSGSVGVLYEAGPAGNANETIRFSTVTETTLGAPVCGGGYGVIDSAPLGTAGTVYLSYNASNGQNCVSTMKSEAAGTATATSAYLEVSGSARITDSGSFSWFAGPVRTAAAGKCVKWGGSAGGIKYDSPSEHCG</sequence>
<dbReference type="GO" id="GO:0004308">
    <property type="term" value="F:exo-alpha-sialidase activity"/>
    <property type="evidence" value="ECO:0007669"/>
    <property type="project" value="UniProtKB-EC"/>
</dbReference>
<dbReference type="Pfam" id="PF13088">
    <property type="entry name" value="BNR_2"/>
    <property type="match status" value="1"/>
</dbReference>
<dbReference type="InterPro" id="IPR026856">
    <property type="entry name" value="Sialidase_fam"/>
</dbReference>
<evidence type="ECO:0000256" key="2">
    <source>
        <dbReference type="ARBA" id="ARBA00009348"/>
    </source>
</evidence>
<evidence type="ECO:0000256" key="1">
    <source>
        <dbReference type="ARBA" id="ARBA00000427"/>
    </source>
</evidence>
<comment type="similarity">
    <text evidence="2">Belongs to the glycosyl hydrolase 33 family.</text>
</comment>
<name>R4TAG4_9PSEU</name>
<proteinExistence type="inferred from homology"/>
<dbReference type="Gene3D" id="2.120.10.10">
    <property type="match status" value="1"/>
</dbReference>
<dbReference type="GO" id="GO:0005737">
    <property type="term" value="C:cytoplasm"/>
    <property type="evidence" value="ECO:0007669"/>
    <property type="project" value="TreeGrafter"/>
</dbReference>
<dbReference type="HOGENOM" id="CLU_024620_1_0_11"/>
<evidence type="ECO:0000313" key="6">
    <source>
        <dbReference type="Proteomes" id="UP000013968"/>
    </source>
</evidence>
<keyword evidence="6" id="KW-1185">Reference proteome</keyword>
<comment type="catalytic activity">
    <reaction evidence="1">
        <text>Hydrolysis of alpha-(2-&gt;3)-, alpha-(2-&gt;6)-, alpha-(2-&gt;8)- glycosidic linkages of terminal sialic acid residues in oligosaccharides, glycoproteins, glycolipids, colominic acid and synthetic substrates.</text>
        <dbReference type="EC" id="3.2.1.18"/>
    </reaction>
</comment>
<dbReference type="PATRIC" id="fig|1156913.3.peg.5364"/>
<dbReference type="InterPro" id="IPR011040">
    <property type="entry name" value="Sialidase"/>
</dbReference>
<feature type="domain" description="Sialidase" evidence="4">
    <location>
        <begin position="75"/>
        <end position="385"/>
    </location>
</feature>
<evidence type="ECO:0000259" key="4">
    <source>
        <dbReference type="Pfam" id="PF13088"/>
    </source>
</evidence>
<dbReference type="Proteomes" id="UP000013968">
    <property type="component" value="Chromosome"/>
</dbReference>
<dbReference type="EC" id="3.2.1.18" evidence="3"/>
<gene>
    <name evidence="5" type="ORF">AORI_5269</name>
</gene>
<dbReference type="GO" id="GO:0016020">
    <property type="term" value="C:membrane"/>
    <property type="evidence" value="ECO:0007669"/>
    <property type="project" value="TreeGrafter"/>
</dbReference>
<dbReference type="CDD" id="cd15482">
    <property type="entry name" value="Sialidase_non-viral"/>
    <property type="match status" value="1"/>
</dbReference>
<organism evidence="5 6">
    <name type="scientific">Amycolatopsis keratiniphila</name>
    <dbReference type="NCBI Taxonomy" id="129921"/>
    <lineage>
        <taxon>Bacteria</taxon>
        <taxon>Bacillati</taxon>
        <taxon>Actinomycetota</taxon>
        <taxon>Actinomycetes</taxon>
        <taxon>Pseudonocardiales</taxon>
        <taxon>Pseudonocardiaceae</taxon>
        <taxon>Amycolatopsis</taxon>
        <taxon>Amycolatopsis japonica group</taxon>
    </lineage>
</organism>
<dbReference type="PANTHER" id="PTHR10628">
    <property type="entry name" value="SIALIDASE"/>
    <property type="match status" value="1"/>
</dbReference>
<accession>R4TAG4</accession>
<evidence type="ECO:0000313" key="5">
    <source>
        <dbReference type="EMBL" id="AGM07852.1"/>
    </source>
</evidence>
<dbReference type="KEGG" id="aoi:AORI_5269"/>